<sequence length="564" mass="63054">MSVNPQSETKSQKSESSSFSDLNKKLDQEEQLAGLAPEIQAKFDEFEQLAEESKHNKTLWDRILLDTGFKVSFKNKLHMTYMLAAFASIGGMLSGADQSLISGATVFLEDDFHLTSHEQSLISSLVPIGAIAGAIMLSPLNQLFGRRFSIMISCVAYTIGGIICAAAQTVHQLYTGRFFIGIGIGLESIIPAYVSECSPRDIRGNLTSLFQFNIALGEVFGYAIAAMFYDLKGAWRYILGSSLFFSTLLLTGMFFLPESPRYLVVIQKKTGAAYRIWKTLRNMDDLDNKLEFLELVESTRFTEQSGSHDTRKHLWMDFFTVPRARRSIIYAFIMIFLGQFTGVNAVMYYMSTLMASIGFNTKNSVFMSLVGGGSLLLGTIPAILWMDKCGRRFWCNFCLPGFFVGLIFLGVSYQVPITAPAAKGLYLTGVILYMGFFGSYSTATWVVPTEVFPNYLRSYGMTVSSGGLFLWSFVITYNFNDMFDKFTKTGLTLGFYGGIAVLGFIYQIMFVVETKGKTLEELDDVFSMPTKKLIALNLKSTKKDFECIAHGRFKEVAQGTHIYY</sequence>
<proteinExistence type="predicted"/>
<evidence type="ECO:0000313" key="1">
    <source>
        <dbReference type="EMBL" id="GME78674.1"/>
    </source>
</evidence>
<comment type="caution">
    <text evidence="1">The sequence shown here is derived from an EMBL/GenBank/DDBJ whole genome shotgun (WGS) entry which is preliminary data.</text>
</comment>
<gene>
    <name evidence="1" type="ORF">Amon02_000355600</name>
</gene>
<organism evidence="1 2">
    <name type="scientific">Ambrosiozyma monospora</name>
    <name type="common">Yeast</name>
    <name type="synonym">Endomycopsis monosporus</name>
    <dbReference type="NCBI Taxonomy" id="43982"/>
    <lineage>
        <taxon>Eukaryota</taxon>
        <taxon>Fungi</taxon>
        <taxon>Dikarya</taxon>
        <taxon>Ascomycota</taxon>
        <taxon>Saccharomycotina</taxon>
        <taxon>Pichiomycetes</taxon>
        <taxon>Pichiales</taxon>
        <taxon>Pichiaceae</taxon>
        <taxon>Ambrosiozyma</taxon>
    </lineage>
</organism>
<dbReference type="EMBL" id="BSXS01002280">
    <property type="protein sequence ID" value="GME78674.1"/>
    <property type="molecule type" value="Genomic_DNA"/>
</dbReference>
<accession>A0ACB5T0Y3</accession>
<protein>
    <submittedName>
        <fullName evidence="1">Unnamed protein product</fullName>
    </submittedName>
</protein>
<dbReference type="Proteomes" id="UP001165064">
    <property type="component" value="Unassembled WGS sequence"/>
</dbReference>
<evidence type="ECO:0000313" key="2">
    <source>
        <dbReference type="Proteomes" id="UP001165064"/>
    </source>
</evidence>
<reference evidence="1" key="1">
    <citation type="submission" date="2023-04" db="EMBL/GenBank/DDBJ databases">
        <title>Ambrosiozyma monospora NBRC 10751.</title>
        <authorList>
            <person name="Ichikawa N."/>
            <person name="Sato H."/>
            <person name="Tonouchi N."/>
        </authorList>
    </citation>
    <scope>NUCLEOTIDE SEQUENCE</scope>
    <source>
        <strain evidence="1">NBRC 10751</strain>
    </source>
</reference>
<name>A0ACB5T0Y3_AMBMO</name>
<keyword evidence="2" id="KW-1185">Reference proteome</keyword>